<dbReference type="OrthoDB" id="979415at2"/>
<protein>
    <recommendedName>
        <fullName evidence="5">STAS/SEC14 domain-containing protein</fullName>
    </recommendedName>
</protein>
<evidence type="ECO:0000313" key="3">
    <source>
        <dbReference type="Proteomes" id="UP000323866"/>
    </source>
</evidence>
<dbReference type="Proteomes" id="UP000323866">
    <property type="component" value="Unassembled WGS sequence"/>
</dbReference>
<organism evidence="1 3">
    <name type="scientific">Rufibacter glacialis</name>
    <dbReference type="NCBI Taxonomy" id="1259555"/>
    <lineage>
        <taxon>Bacteria</taxon>
        <taxon>Pseudomonadati</taxon>
        <taxon>Bacteroidota</taxon>
        <taxon>Cytophagia</taxon>
        <taxon>Cytophagales</taxon>
        <taxon>Hymenobacteraceae</taxon>
        <taxon>Rufibacter</taxon>
    </lineage>
</organism>
<reference evidence="1 3" key="1">
    <citation type="submission" date="2019-07" db="EMBL/GenBank/DDBJ databases">
        <authorList>
            <person name="Qu J.-H."/>
        </authorList>
    </citation>
    <scope>NUCLEOTIDE SEQUENCE [LARGE SCALE GENOMIC DNA]</scope>
    <source>
        <strain evidence="1 3">MDT1-10-3</strain>
    </source>
</reference>
<gene>
    <name evidence="2" type="ORF">ACD591_14280</name>
    <name evidence="1" type="ORF">FOE74_17950</name>
</gene>
<dbReference type="Proteomes" id="UP001570846">
    <property type="component" value="Unassembled WGS sequence"/>
</dbReference>
<reference evidence="1 3" key="2">
    <citation type="submission" date="2019-09" db="EMBL/GenBank/DDBJ databases">
        <title>A bacterium isolated from glacier soil.</title>
        <authorList>
            <person name="Liu Q."/>
        </authorList>
    </citation>
    <scope>NUCLEOTIDE SEQUENCE [LARGE SCALE GENOMIC DNA]</scope>
    <source>
        <strain evidence="1 3">MDT1-10-3</strain>
    </source>
</reference>
<dbReference type="EMBL" id="JBGOGF010000007">
    <property type="protein sequence ID" value="MFA1772464.1"/>
    <property type="molecule type" value="Genomic_DNA"/>
</dbReference>
<evidence type="ECO:0000313" key="4">
    <source>
        <dbReference type="Proteomes" id="UP001570846"/>
    </source>
</evidence>
<name>A0A5M8Q839_9BACT</name>
<keyword evidence="4" id="KW-1185">Reference proteome</keyword>
<sequence>MLSGYGMILKNSNVYYQSPSVTISYHEEQEIGLSVWNSPVGSHEVREAVLLICHTIERFGLTRWLSDTRNLRAFQEQDRQWTMEHIAPSLLSGALRKVAVLLPPDRENSAQTNHILHQLPEVRQYLLIQDFYEPQEALAWLLQESLQPQP</sequence>
<evidence type="ECO:0008006" key="5">
    <source>
        <dbReference type="Google" id="ProtNLM"/>
    </source>
</evidence>
<evidence type="ECO:0000313" key="1">
    <source>
        <dbReference type="EMBL" id="KAA6430990.1"/>
    </source>
</evidence>
<comment type="caution">
    <text evidence="1">The sequence shown here is derived from an EMBL/GenBank/DDBJ whole genome shotgun (WGS) entry which is preliminary data.</text>
</comment>
<dbReference type="RefSeq" id="WP_149100018.1">
    <property type="nucleotide sequence ID" value="NZ_VKKZ01000024.1"/>
</dbReference>
<dbReference type="AlphaFoldDB" id="A0A5M8Q839"/>
<proteinExistence type="predicted"/>
<accession>A0A5M8Q839</accession>
<reference evidence="2 4" key="3">
    <citation type="submission" date="2024-08" db="EMBL/GenBank/DDBJ databases">
        <authorList>
            <person name="Wei W."/>
        </authorList>
    </citation>
    <scope>NUCLEOTIDE SEQUENCE [LARGE SCALE GENOMIC DNA]</scope>
    <source>
        <strain evidence="2 4">XU2</strain>
    </source>
</reference>
<dbReference type="EMBL" id="VKKZ01000024">
    <property type="protein sequence ID" value="KAA6430990.1"/>
    <property type="molecule type" value="Genomic_DNA"/>
</dbReference>
<evidence type="ECO:0000313" key="2">
    <source>
        <dbReference type="EMBL" id="MFA1772464.1"/>
    </source>
</evidence>